<sequence>MNAGLLSGFGLENLLFPKVSNLGVCFNLSLGNLLFTKRPSCPVSALSKAEADSQFEEYGKKISFGGLVPIYDVFKEFQTDPIESPKPDLFIGKIGWYHFADTALYYKGSFWSIVKCVRVESVLKATQNYPDDRDYTSEW</sequence>
<evidence type="ECO:0000313" key="2">
    <source>
        <dbReference type="Proteomes" id="UP001157006"/>
    </source>
</evidence>
<protein>
    <submittedName>
        <fullName evidence="1">Uncharacterized protein</fullName>
    </submittedName>
</protein>
<organism evidence="1 2">
    <name type="scientific">Vicia faba</name>
    <name type="common">Broad bean</name>
    <name type="synonym">Faba vulgaris</name>
    <dbReference type="NCBI Taxonomy" id="3906"/>
    <lineage>
        <taxon>Eukaryota</taxon>
        <taxon>Viridiplantae</taxon>
        <taxon>Streptophyta</taxon>
        <taxon>Embryophyta</taxon>
        <taxon>Tracheophyta</taxon>
        <taxon>Spermatophyta</taxon>
        <taxon>Magnoliopsida</taxon>
        <taxon>eudicotyledons</taxon>
        <taxon>Gunneridae</taxon>
        <taxon>Pentapetalae</taxon>
        <taxon>rosids</taxon>
        <taxon>fabids</taxon>
        <taxon>Fabales</taxon>
        <taxon>Fabaceae</taxon>
        <taxon>Papilionoideae</taxon>
        <taxon>50 kb inversion clade</taxon>
        <taxon>NPAAA clade</taxon>
        <taxon>Hologalegina</taxon>
        <taxon>IRL clade</taxon>
        <taxon>Fabeae</taxon>
        <taxon>Vicia</taxon>
    </lineage>
</organism>
<accession>A0AAV0ZKQ0</accession>
<proteinExistence type="predicted"/>
<evidence type="ECO:0000313" key="1">
    <source>
        <dbReference type="EMBL" id="CAI8597658.1"/>
    </source>
</evidence>
<name>A0AAV0ZKQ0_VICFA</name>
<dbReference type="Proteomes" id="UP001157006">
    <property type="component" value="Chromosome 2"/>
</dbReference>
<keyword evidence="2" id="KW-1185">Reference proteome</keyword>
<gene>
    <name evidence="1" type="ORF">VFH_II091880</name>
</gene>
<dbReference type="AlphaFoldDB" id="A0AAV0ZKQ0"/>
<reference evidence="1 2" key="1">
    <citation type="submission" date="2023-01" db="EMBL/GenBank/DDBJ databases">
        <authorList>
            <person name="Kreplak J."/>
        </authorList>
    </citation>
    <scope>NUCLEOTIDE SEQUENCE [LARGE SCALE GENOMIC DNA]</scope>
</reference>
<dbReference type="EMBL" id="OX451737">
    <property type="protein sequence ID" value="CAI8597658.1"/>
    <property type="molecule type" value="Genomic_DNA"/>
</dbReference>